<reference evidence="1 2" key="1">
    <citation type="submission" date="2020-04" db="EMBL/GenBank/DDBJ databases">
        <title>Plant Genome Project.</title>
        <authorList>
            <person name="Zhang R.-G."/>
        </authorList>
    </citation>
    <scope>NUCLEOTIDE SEQUENCE [LARGE SCALE GENOMIC DNA]</scope>
    <source>
        <strain evidence="1">YNK0</strain>
        <tissue evidence="1">Leaf</tissue>
    </source>
</reference>
<dbReference type="AlphaFoldDB" id="A0A835DG50"/>
<accession>A0A835DG50</accession>
<proteinExistence type="predicted"/>
<dbReference type="Proteomes" id="UP000655225">
    <property type="component" value="Unassembled WGS sequence"/>
</dbReference>
<name>A0A835DG50_TETSI</name>
<organism evidence="1 2">
    <name type="scientific">Tetracentron sinense</name>
    <name type="common">Spur-leaf</name>
    <dbReference type="NCBI Taxonomy" id="13715"/>
    <lineage>
        <taxon>Eukaryota</taxon>
        <taxon>Viridiplantae</taxon>
        <taxon>Streptophyta</taxon>
        <taxon>Embryophyta</taxon>
        <taxon>Tracheophyta</taxon>
        <taxon>Spermatophyta</taxon>
        <taxon>Magnoliopsida</taxon>
        <taxon>Trochodendrales</taxon>
        <taxon>Trochodendraceae</taxon>
        <taxon>Tetracentron</taxon>
    </lineage>
</organism>
<gene>
    <name evidence="1" type="ORF">HHK36_014779</name>
</gene>
<evidence type="ECO:0000313" key="2">
    <source>
        <dbReference type="Proteomes" id="UP000655225"/>
    </source>
</evidence>
<protein>
    <submittedName>
        <fullName evidence="1">Uncharacterized protein</fullName>
    </submittedName>
</protein>
<sequence length="155" mass="17259">MWLQGKRGLCQGPQLKLKQHFYELFGGLTYSTPTEVNSPKSGESLRLLLGRASAQNPDRTQTLQQKVAMLLVKSNAIASPLERKLNENIPSISRMVVSTHRNINAGKNPTTAAIIMGLEENSIRAQQETEKVKKPMEITMKQYIAESRLPESAVL</sequence>
<keyword evidence="2" id="KW-1185">Reference proteome</keyword>
<evidence type="ECO:0000313" key="1">
    <source>
        <dbReference type="EMBL" id="KAF8398914.1"/>
    </source>
</evidence>
<comment type="caution">
    <text evidence="1">The sequence shown here is derived from an EMBL/GenBank/DDBJ whole genome shotgun (WGS) entry which is preliminary data.</text>
</comment>
<dbReference type="EMBL" id="JABCRI010000010">
    <property type="protein sequence ID" value="KAF8398914.1"/>
    <property type="molecule type" value="Genomic_DNA"/>
</dbReference>